<evidence type="ECO:0000313" key="2">
    <source>
        <dbReference type="EMBL" id="MED6182373.1"/>
    </source>
</evidence>
<evidence type="ECO:0000256" key="1">
    <source>
        <dbReference type="SAM" id="MobiDB-lite"/>
    </source>
</evidence>
<dbReference type="Proteomes" id="UP001341840">
    <property type="component" value="Unassembled WGS sequence"/>
</dbReference>
<feature type="compositionally biased region" description="Basic and acidic residues" evidence="1">
    <location>
        <begin position="11"/>
        <end position="25"/>
    </location>
</feature>
<protein>
    <submittedName>
        <fullName evidence="2">Uncharacterized protein</fullName>
    </submittedName>
</protein>
<proteinExistence type="predicted"/>
<dbReference type="EMBL" id="JASCZI010181351">
    <property type="protein sequence ID" value="MED6182373.1"/>
    <property type="molecule type" value="Genomic_DNA"/>
</dbReference>
<accession>A0ABU6WEE2</accession>
<gene>
    <name evidence="2" type="ORF">PIB30_027870</name>
</gene>
<feature type="region of interest" description="Disordered" evidence="1">
    <location>
        <begin position="1"/>
        <end position="29"/>
    </location>
</feature>
<comment type="caution">
    <text evidence="2">The sequence shown here is derived from an EMBL/GenBank/DDBJ whole genome shotgun (WGS) entry which is preliminary data.</text>
</comment>
<name>A0ABU6WEE2_9FABA</name>
<evidence type="ECO:0000313" key="3">
    <source>
        <dbReference type="Proteomes" id="UP001341840"/>
    </source>
</evidence>
<sequence length="118" mass="12970">MVAPVNRGRRTAVERDKDREAEKSSPRVVTHCPSPLLTLLHVVASRPSHLRFSPRLASSLVTCMSRLHHQPPSSRVVASPSSARRTSTSLLSRVIPPPSSPAFHSLHIKLVSMKVLKT</sequence>
<keyword evidence="3" id="KW-1185">Reference proteome</keyword>
<reference evidence="2 3" key="1">
    <citation type="journal article" date="2023" name="Plants (Basel)">
        <title>Bridging the Gap: Combining Genomics and Transcriptomics Approaches to Understand Stylosanthes scabra, an Orphan Legume from the Brazilian Caatinga.</title>
        <authorList>
            <person name="Ferreira-Neto J.R.C."/>
            <person name="da Silva M.D."/>
            <person name="Binneck E."/>
            <person name="de Melo N.F."/>
            <person name="da Silva R.H."/>
            <person name="de Melo A.L.T.M."/>
            <person name="Pandolfi V."/>
            <person name="Bustamante F.O."/>
            <person name="Brasileiro-Vidal A.C."/>
            <person name="Benko-Iseppon A.M."/>
        </authorList>
    </citation>
    <scope>NUCLEOTIDE SEQUENCE [LARGE SCALE GENOMIC DNA]</scope>
    <source>
        <tissue evidence="2">Leaves</tissue>
    </source>
</reference>
<organism evidence="2 3">
    <name type="scientific">Stylosanthes scabra</name>
    <dbReference type="NCBI Taxonomy" id="79078"/>
    <lineage>
        <taxon>Eukaryota</taxon>
        <taxon>Viridiplantae</taxon>
        <taxon>Streptophyta</taxon>
        <taxon>Embryophyta</taxon>
        <taxon>Tracheophyta</taxon>
        <taxon>Spermatophyta</taxon>
        <taxon>Magnoliopsida</taxon>
        <taxon>eudicotyledons</taxon>
        <taxon>Gunneridae</taxon>
        <taxon>Pentapetalae</taxon>
        <taxon>rosids</taxon>
        <taxon>fabids</taxon>
        <taxon>Fabales</taxon>
        <taxon>Fabaceae</taxon>
        <taxon>Papilionoideae</taxon>
        <taxon>50 kb inversion clade</taxon>
        <taxon>dalbergioids sensu lato</taxon>
        <taxon>Dalbergieae</taxon>
        <taxon>Pterocarpus clade</taxon>
        <taxon>Stylosanthes</taxon>
    </lineage>
</organism>